<dbReference type="SMART" id="SM00903">
    <property type="entry name" value="Flavin_Reduct"/>
    <property type="match status" value="1"/>
</dbReference>
<name>A0ABS9L7D9_9MICC</name>
<dbReference type="RefSeq" id="WP_237821017.1">
    <property type="nucleotide sequence ID" value="NZ_JAKLTQ010000007.1"/>
</dbReference>
<keyword evidence="2" id="KW-0560">Oxidoreductase</keyword>
<reference evidence="4" key="1">
    <citation type="submission" date="2022-01" db="EMBL/GenBank/DDBJ databases">
        <authorList>
            <person name="Jo J.-H."/>
            <person name="Im W.-T."/>
        </authorList>
    </citation>
    <scope>NUCLEOTIDE SEQUENCE</scope>
    <source>
        <strain evidence="4">I2-34</strain>
    </source>
</reference>
<proteinExistence type="inferred from homology"/>
<dbReference type="SUPFAM" id="SSF50475">
    <property type="entry name" value="FMN-binding split barrel"/>
    <property type="match status" value="1"/>
</dbReference>
<dbReference type="InterPro" id="IPR050268">
    <property type="entry name" value="NADH-dep_flavin_reductase"/>
</dbReference>
<evidence type="ECO:0000313" key="4">
    <source>
        <dbReference type="EMBL" id="MCG2622579.1"/>
    </source>
</evidence>
<protein>
    <submittedName>
        <fullName evidence="4">Flavin reductase family protein</fullName>
    </submittedName>
</protein>
<dbReference type="PANTHER" id="PTHR30466:SF11">
    <property type="entry name" value="FLAVIN-DEPENDENT MONOOXYGENASE, REDUCTASE SUBUNIT HSAB"/>
    <property type="match status" value="1"/>
</dbReference>
<organism evidence="4 5">
    <name type="scientific">Arthrobacter hankyongi</name>
    <dbReference type="NCBI Taxonomy" id="2904801"/>
    <lineage>
        <taxon>Bacteria</taxon>
        <taxon>Bacillati</taxon>
        <taxon>Actinomycetota</taxon>
        <taxon>Actinomycetes</taxon>
        <taxon>Micrococcales</taxon>
        <taxon>Micrococcaceae</taxon>
        <taxon>Arthrobacter</taxon>
    </lineage>
</organism>
<dbReference type="Proteomes" id="UP001165368">
    <property type="component" value="Unassembled WGS sequence"/>
</dbReference>
<dbReference type="PANTHER" id="PTHR30466">
    <property type="entry name" value="FLAVIN REDUCTASE"/>
    <property type="match status" value="1"/>
</dbReference>
<evidence type="ECO:0000256" key="1">
    <source>
        <dbReference type="ARBA" id="ARBA00008898"/>
    </source>
</evidence>
<dbReference type="EMBL" id="JAKLTQ010000007">
    <property type="protein sequence ID" value="MCG2622579.1"/>
    <property type="molecule type" value="Genomic_DNA"/>
</dbReference>
<evidence type="ECO:0000256" key="2">
    <source>
        <dbReference type="ARBA" id="ARBA00023002"/>
    </source>
</evidence>
<gene>
    <name evidence="4" type="ORF">LVY72_11715</name>
</gene>
<sequence>MTTISLTDRTDFDPVDLRRSLGRFATGVTVITTRGADGSRVGMTANSFTSVSLDPPLLLFCIANTAPSLEHFRSSGRFAIHVLSAEQHLLSSQFARPAADKFAGLEVTEDGDGVPEIRDVLVRFACRTVSSYVEGDHTIVVGRVHSYSRRDGEPLVFFSGEYKIAQDHPEVPAR</sequence>
<dbReference type="Gene3D" id="2.30.110.10">
    <property type="entry name" value="Electron Transport, Fmn-binding Protein, Chain A"/>
    <property type="match status" value="1"/>
</dbReference>
<comment type="similarity">
    <text evidence="1">Belongs to the non-flavoprotein flavin reductase family.</text>
</comment>
<evidence type="ECO:0000313" key="5">
    <source>
        <dbReference type="Proteomes" id="UP001165368"/>
    </source>
</evidence>
<keyword evidence="5" id="KW-1185">Reference proteome</keyword>
<comment type="caution">
    <text evidence="4">The sequence shown here is derived from an EMBL/GenBank/DDBJ whole genome shotgun (WGS) entry which is preliminary data.</text>
</comment>
<evidence type="ECO:0000259" key="3">
    <source>
        <dbReference type="SMART" id="SM00903"/>
    </source>
</evidence>
<dbReference type="InterPro" id="IPR002563">
    <property type="entry name" value="Flavin_Rdtase-like_dom"/>
</dbReference>
<accession>A0ABS9L7D9</accession>
<dbReference type="Pfam" id="PF01613">
    <property type="entry name" value="Flavin_Reduct"/>
    <property type="match status" value="1"/>
</dbReference>
<feature type="domain" description="Flavin reductase like" evidence="3">
    <location>
        <begin position="21"/>
        <end position="164"/>
    </location>
</feature>
<dbReference type="InterPro" id="IPR012349">
    <property type="entry name" value="Split_barrel_FMN-bd"/>
</dbReference>